<comment type="caution">
    <text evidence="1">The sequence shown here is derived from an EMBL/GenBank/DDBJ whole genome shotgun (WGS) entry which is preliminary data.</text>
</comment>
<dbReference type="EMBL" id="QWDR01000001">
    <property type="protein sequence ID" value="RJY34516.1"/>
    <property type="molecule type" value="Genomic_DNA"/>
</dbReference>
<sequence>MLGRYVNFIMDCFLCSICRWCMMRRHFIIIVLGIFQFGCIPLAEHHNKISPATTHEEYHDIDFSNLYEKNRSFPALETGIYAILDGILISSSQDTHLGKKQSKLLEEYVRQNRLFCQKGFDQEWMNQLKQNLDRLEKTENNRIASAVNKKVQVLFAERQCNTW</sequence>
<dbReference type="Proteomes" id="UP000277145">
    <property type="component" value="Unassembled WGS sequence"/>
</dbReference>
<evidence type="ECO:0000313" key="1">
    <source>
        <dbReference type="EMBL" id="RJY34516.1"/>
    </source>
</evidence>
<evidence type="ECO:0000313" key="2">
    <source>
        <dbReference type="Proteomes" id="UP000277145"/>
    </source>
</evidence>
<organism evidence="1 2">
    <name type="scientific">Legionella pneumophila subsp. pneumophila</name>
    <dbReference type="NCBI Taxonomy" id="91891"/>
    <lineage>
        <taxon>Bacteria</taxon>
        <taxon>Pseudomonadati</taxon>
        <taxon>Pseudomonadota</taxon>
        <taxon>Gammaproteobacteria</taxon>
        <taxon>Legionellales</taxon>
        <taxon>Legionellaceae</taxon>
        <taxon>Legionella</taxon>
    </lineage>
</organism>
<accession>A0A3A6V6U3</accession>
<proteinExistence type="predicted"/>
<name>A0A3A6V6U3_LEGPN</name>
<protein>
    <submittedName>
        <fullName evidence="1">Uncharacterized protein</fullName>
    </submittedName>
</protein>
<reference evidence="1 2" key="1">
    <citation type="submission" date="2018-08" db="EMBL/GenBank/DDBJ databases">
        <title>Genome Sequences of Legionella pneumophila subsp. pneumophila Isolates, Recovered from a Drinking Water System in a Large Builging.</title>
        <authorList>
            <person name="Gomez-Alvarez V."/>
            <person name="Boczek L."/>
            <person name="King D."/>
            <person name="Pemberton A."/>
            <person name="Pfaller S."/>
            <person name="Rodgers M."/>
            <person name="Santodomingo J."/>
            <person name="Revetta R."/>
        </authorList>
    </citation>
    <scope>NUCLEOTIDE SEQUENCE [LARGE SCALE GENOMIC DNA]</scope>
    <source>
        <strain evidence="1 2">L01C.1</strain>
    </source>
</reference>
<dbReference type="AlphaFoldDB" id="A0A3A6V6U3"/>
<gene>
    <name evidence="1" type="ORF">D1H98_06940</name>
</gene>